<dbReference type="EMBL" id="JADPVI010000002">
    <property type="protein sequence ID" value="MBF8457240.1"/>
    <property type="molecule type" value="Genomic_DNA"/>
</dbReference>
<gene>
    <name evidence="1" type="ORF">IV494_08595</name>
</gene>
<dbReference type="Proteomes" id="UP000660070">
    <property type="component" value="Unassembled WGS sequence"/>
</dbReference>
<name>A0ABS0FBZ5_9FLAO</name>
<sequence>MKTFKFLKINFMLVVALLTAGITMSFKLAEKNSADTAYYYISEDMSEGSFHNVNNWTTASSGGADCVTTGDRPCKVIVPENSSLGSVLGSKNNSQVLAISVNRKLEP</sequence>
<comment type="caution">
    <text evidence="1">The sequence shown here is derived from an EMBL/GenBank/DDBJ whole genome shotgun (WGS) entry which is preliminary data.</text>
</comment>
<proteinExistence type="predicted"/>
<evidence type="ECO:0000313" key="1">
    <source>
        <dbReference type="EMBL" id="MBF8457240.1"/>
    </source>
</evidence>
<organism evidence="1 2">
    <name type="scientific">Kaistella gelatinilytica</name>
    <dbReference type="NCBI Taxonomy" id="2787636"/>
    <lineage>
        <taxon>Bacteria</taxon>
        <taxon>Pseudomonadati</taxon>
        <taxon>Bacteroidota</taxon>
        <taxon>Flavobacteriia</taxon>
        <taxon>Flavobacteriales</taxon>
        <taxon>Weeksellaceae</taxon>
        <taxon>Chryseobacterium group</taxon>
        <taxon>Kaistella</taxon>
    </lineage>
</organism>
<dbReference type="RefSeq" id="WP_196079751.1">
    <property type="nucleotide sequence ID" value="NZ_JADPVI010000002.1"/>
</dbReference>
<keyword evidence="2" id="KW-1185">Reference proteome</keyword>
<accession>A0ABS0FBZ5</accession>
<evidence type="ECO:0000313" key="2">
    <source>
        <dbReference type="Proteomes" id="UP000660070"/>
    </source>
</evidence>
<reference evidence="1 2" key="1">
    <citation type="submission" date="2020-11" db="EMBL/GenBank/DDBJ databases">
        <title>Kaistella gelatinilytica sp. nov., a flavobacterium isolated from Antarctic Soil.</title>
        <authorList>
            <person name="Li J."/>
        </authorList>
    </citation>
    <scope>NUCLEOTIDE SEQUENCE [LARGE SCALE GENOMIC DNA]</scope>
    <source>
        <strain evidence="1 2">G5-32</strain>
    </source>
</reference>
<protein>
    <submittedName>
        <fullName evidence="1">Uncharacterized protein</fullName>
    </submittedName>
</protein>